<evidence type="ECO:0000313" key="2">
    <source>
        <dbReference type="EMBL" id="UUX34978.1"/>
    </source>
</evidence>
<dbReference type="PANTHER" id="PTHR21432">
    <property type="entry name" value="ACETYL-COA HYDROLASE-RELATED"/>
    <property type="match status" value="1"/>
</dbReference>
<dbReference type="InterPro" id="IPR026888">
    <property type="entry name" value="AcetylCoA_hyd_C"/>
</dbReference>
<proteinExistence type="predicted"/>
<name>A0ABY5P9E1_9LACT</name>
<dbReference type="RefSeq" id="WP_313794471.1">
    <property type="nucleotide sequence ID" value="NZ_CP102453.1"/>
</dbReference>
<feature type="domain" description="Acetyl-CoA hydrolase/transferase C-terminal" evidence="1">
    <location>
        <begin position="266"/>
        <end position="427"/>
    </location>
</feature>
<dbReference type="EMBL" id="CP102453">
    <property type="protein sequence ID" value="UUX34978.1"/>
    <property type="molecule type" value="Genomic_DNA"/>
</dbReference>
<organism evidence="2 3">
    <name type="scientific">Fundicoccus culcitae</name>
    <dbReference type="NCBI Taxonomy" id="2969821"/>
    <lineage>
        <taxon>Bacteria</taxon>
        <taxon>Bacillati</taxon>
        <taxon>Bacillota</taxon>
        <taxon>Bacilli</taxon>
        <taxon>Lactobacillales</taxon>
        <taxon>Aerococcaceae</taxon>
        <taxon>Fundicoccus</taxon>
    </lineage>
</organism>
<keyword evidence="3" id="KW-1185">Reference proteome</keyword>
<reference evidence="2 3" key="1">
    <citation type="submission" date="2022-08" db="EMBL/GenBank/DDBJ databases">
        <title>Aerococcaceae sp. nov isolated from spoiled eye mask.</title>
        <authorList>
            <person name="Zhou G."/>
            <person name="Xie X.-B."/>
            <person name="Shi Q.-S."/>
            <person name="Wang Y.-S."/>
            <person name="Wen X."/>
            <person name="Peng H."/>
            <person name="Yang X.-J."/>
            <person name="Tao H.-B."/>
            <person name="Huang X.-M."/>
        </authorList>
    </citation>
    <scope>NUCLEOTIDE SEQUENCE [LARGE SCALE GENOMIC DNA]</scope>
    <source>
        <strain evidence="3">DM20194951</strain>
    </source>
</reference>
<dbReference type="Gene3D" id="3.40.1080.20">
    <property type="entry name" value="Acetyl-CoA hydrolase/transferase C-terminal domain"/>
    <property type="match status" value="1"/>
</dbReference>
<dbReference type="InterPro" id="IPR038460">
    <property type="entry name" value="AcetylCoA_hyd_C_sf"/>
</dbReference>
<evidence type="ECO:0000259" key="1">
    <source>
        <dbReference type="Pfam" id="PF13336"/>
    </source>
</evidence>
<dbReference type="Pfam" id="PF13336">
    <property type="entry name" value="AcetylCoA_hyd_C"/>
    <property type="match status" value="1"/>
</dbReference>
<dbReference type="Gene3D" id="3.40.1080.10">
    <property type="entry name" value="Glutaconate Coenzyme A-transferase"/>
    <property type="match status" value="1"/>
</dbReference>
<protein>
    <submittedName>
        <fullName evidence="2">4-hydroxybutyrate CoA-transferase</fullName>
    </submittedName>
</protein>
<gene>
    <name evidence="2" type="ORF">NRE15_04850</name>
</gene>
<dbReference type="InterPro" id="IPR046433">
    <property type="entry name" value="ActCoA_hydro"/>
</dbReference>
<dbReference type="Gene3D" id="3.30.750.70">
    <property type="entry name" value="4-hydroxybutyrate coenzyme like domains"/>
    <property type="match status" value="1"/>
</dbReference>
<dbReference type="PANTHER" id="PTHR21432:SF20">
    <property type="entry name" value="ACETYL-COA HYDROLASE"/>
    <property type="match status" value="1"/>
</dbReference>
<dbReference type="SUPFAM" id="SSF100950">
    <property type="entry name" value="NagB/RpiA/CoA transferase-like"/>
    <property type="match status" value="2"/>
</dbReference>
<evidence type="ECO:0000313" key="3">
    <source>
        <dbReference type="Proteomes" id="UP001315967"/>
    </source>
</evidence>
<sequence length="439" mass="48409">MTEINYITVQEGLDKIKDGMHVVTGLGCSEAQAMLTQIHTISDRINQIRISNCLSMVDYEFMHEEYSGKFLLASWFYSRGIQGMHDRGDATFIPNNLHLAGEHFLATNTPDIYIGACSSIDKHGYVSLSTGNTYERKMMDAADIVILETNPNYPRTFGDVQVHYSEVDFFIQADHKVPELPVVEPKEKDEIIGKYIADFINDGDCIQLGIGGIPNAVAKSLYGKKDLGVHTEMLTAEVAKLAKAGVITGKNKQSEKGKIVTTFIMGDQELYDFVDDNPAVMVLDGNYVNNPYNIAKNDNQVSINTTLEVDLTGQCASESIGSRQFSGTGGQVDTVRGANYSKGGRSFIALYSTYMKKDPVTGERVETSKIVSQLTPGAAVTLQRNDVDYLVTEYGVAHLKGKNSFERIKSIINIAHPKFRDELLQQAIDIGLIGEHHAV</sequence>
<accession>A0ABY5P9E1</accession>
<dbReference type="Proteomes" id="UP001315967">
    <property type="component" value="Chromosome"/>
</dbReference>
<dbReference type="InterPro" id="IPR037171">
    <property type="entry name" value="NagB/RpiA_transferase-like"/>
</dbReference>